<evidence type="ECO:0000313" key="1">
    <source>
        <dbReference type="Proteomes" id="UP000095282"/>
    </source>
</evidence>
<dbReference type="AlphaFoldDB" id="A0A1I7UAB6"/>
<reference evidence="2" key="1">
    <citation type="submission" date="2016-11" db="UniProtKB">
        <authorList>
            <consortium name="WormBaseParasite"/>
        </authorList>
    </citation>
    <scope>IDENTIFICATION</scope>
</reference>
<protein>
    <submittedName>
        <fullName evidence="2">Uncharacterized protein</fullName>
    </submittedName>
</protein>
<keyword evidence="1" id="KW-1185">Reference proteome</keyword>
<dbReference type="WBParaSite" id="Csp11.Scaffold629.g16467.t1">
    <property type="protein sequence ID" value="Csp11.Scaffold629.g16467.t1"/>
    <property type="gene ID" value="Csp11.Scaffold629.g16467"/>
</dbReference>
<accession>A0A1I7UAB6</accession>
<dbReference type="Proteomes" id="UP000095282">
    <property type="component" value="Unplaced"/>
</dbReference>
<organism evidence="1 2">
    <name type="scientific">Caenorhabditis tropicalis</name>
    <dbReference type="NCBI Taxonomy" id="1561998"/>
    <lineage>
        <taxon>Eukaryota</taxon>
        <taxon>Metazoa</taxon>
        <taxon>Ecdysozoa</taxon>
        <taxon>Nematoda</taxon>
        <taxon>Chromadorea</taxon>
        <taxon>Rhabditida</taxon>
        <taxon>Rhabditina</taxon>
        <taxon>Rhabditomorpha</taxon>
        <taxon>Rhabditoidea</taxon>
        <taxon>Rhabditidae</taxon>
        <taxon>Peloderinae</taxon>
        <taxon>Caenorhabditis</taxon>
    </lineage>
</organism>
<proteinExistence type="predicted"/>
<sequence length="83" mass="9940">MSFQRNRQLSCDIKMSTAQLRQLEFHSLSKKSCFDNEQFEERKTRKAQTEPKETVHMKDRVLAVQRSFESYILTNTITYYISL</sequence>
<name>A0A1I7UAB6_9PELO</name>
<evidence type="ECO:0000313" key="2">
    <source>
        <dbReference type="WBParaSite" id="Csp11.Scaffold629.g16467.t1"/>
    </source>
</evidence>